<name>A0A803PPQ3_CANSA</name>
<dbReference type="EMBL" id="UZAU01000409">
    <property type="status" value="NOT_ANNOTATED_CDS"/>
    <property type="molecule type" value="Genomic_DNA"/>
</dbReference>
<evidence type="ECO:0000313" key="3">
    <source>
        <dbReference type="Proteomes" id="UP000596661"/>
    </source>
</evidence>
<sequence length="174" mass="19433">MVTRAKVGTYKPKALMASITPSTVASESPQWNAIMNIEIHALKRNKTWVMVPLSPGKQAIGCKWVFREKENTDGSTTQFKVRLVAKGFSQQYGHDFTETFSPVIKPTTIRVILTNSLSEGWSIKQLDINSAFLNGESAEEVYMTQPPNLIDKDFPDLVCKLNKAIYGLKQAPRA</sequence>
<dbReference type="EnsemblPlants" id="evm.model.05.261">
    <property type="protein sequence ID" value="cds.evm.model.05.261"/>
    <property type="gene ID" value="evm.TU.05.261"/>
</dbReference>
<dbReference type="InterPro" id="IPR043502">
    <property type="entry name" value="DNA/RNA_pol_sf"/>
</dbReference>
<dbReference type="Proteomes" id="UP000596661">
    <property type="component" value="Chromosome 5"/>
</dbReference>
<dbReference type="Gramene" id="evm.model.05.261">
    <property type="protein sequence ID" value="cds.evm.model.05.261"/>
    <property type="gene ID" value="evm.TU.05.261"/>
</dbReference>
<feature type="domain" description="Reverse transcriptase Ty1/copia-type" evidence="1">
    <location>
        <begin position="45"/>
        <end position="173"/>
    </location>
</feature>
<dbReference type="SUPFAM" id="SSF56672">
    <property type="entry name" value="DNA/RNA polymerases"/>
    <property type="match status" value="1"/>
</dbReference>
<dbReference type="Pfam" id="PF07727">
    <property type="entry name" value="RVT_2"/>
    <property type="match status" value="1"/>
</dbReference>
<keyword evidence="3" id="KW-1185">Reference proteome</keyword>
<dbReference type="InterPro" id="IPR013103">
    <property type="entry name" value="RVT_2"/>
</dbReference>
<dbReference type="AlphaFoldDB" id="A0A803PPQ3"/>
<evidence type="ECO:0000313" key="2">
    <source>
        <dbReference type="EnsemblPlants" id="cds.evm.model.05.261"/>
    </source>
</evidence>
<evidence type="ECO:0000259" key="1">
    <source>
        <dbReference type="Pfam" id="PF07727"/>
    </source>
</evidence>
<dbReference type="OMA" id="AIMNIEI"/>
<proteinExistence type="predicted"/>
<organism evidence="2 3">
    <name type="scientific">Cannabis sativa</name>
    <name type="common">Hemp</name>
    <name type="synonym">Marijuana</name>
    <dbReference type="NCBI Taxonomy" id="3483"/>
    <lineage>
        <taxon>Eukaryota</taxon>
        <taxon>Viridiplantae</taxon>
        <taxon>Streptophyta</taxon>
        <taxon>Embryophyta</taxon>
        <taxon>Tracheophyta</taxon>
        <taxon>Spermatophyta</taxon>
        <taxon>Magnoliopsida</taxon>
        <taxon>eudicotyledons</taxon>
        <taxon>Gunneridae</taxon>
        <taxon>Pentapetalae</taxon>
        <taxon>rosids</taxon>
        <taxon>fabids</taxon>
        <taxon>Rosales</taxon>
        <taxon>Cannabaceae</taxon>
        <taxon>Cannabis</taxon>
    </lineage>
</organism>
<reference evidence="2" key="1">
    <citation type="submission" date="2018-11" db="EMBL/GenBank/DDBJ databases">
        <authorList>
            <person name="Grassa J C."/>
        </authorList>
    </citation>
    <scope>NUCLEOTIDE SEQUENCE [LARGE SCALE GENOMIC DNA]</scope>
</reference>
<reference evidence="2" key="2">
    <citation type="submission" date="2021-03" db="UniProtKB">
        <authorList>
            <consortium name="EnsemblPlants"/>
        </authorList>
    </citation>
    <scope>IDENTIFICATION</scope>
</reference>
<protein>
    <recommendedName>
        <fullName evidence="1">Reverse transcriptase Ty1/copia-type domain-containing protein</fullName>
    </recommendedName>
</protein>
<accession>A0A803PPQ3</accession>